<feature type="domain" description="Ig-like" evidence="1">
    <location>
        <begin position="26"/>
        <end position="138"/>
    </location>
</feature>
<dbReference type="FunFam" id="2.60.40.10:FF:001230">
    <property type="entry name" value="Immunoglobulin kappa variable 8-16"/>
    <property type="match status" value="1"/>
</dbReference>
<dbReference type="SUPFAM" id="SSF48726">
    <property type="entry name" value="Immunoglobulin"/>
    <property type="match status" value="1"/>
</dbReference>
<dbReference type="SMART" id="SM00409">
    <property type="entry name" value="IG"/>
    <property type="match status" value="1"/>
</dbReference>
<dbReference type="Gene3D" id="2.60.40.10">
    <property type="entry name" value="Immunoglobulins"/>
    <property type="match status" value="1"/>
</dbReference>
<accession>A0A8C3SAM8</accession>
<protein>
    <recommendedName>
        <fullName evidence="1">Ig-like domain-containing protein</fullName>
    </recommendedName>
</protein>
<dbReference type="InterPro" id="IPR013106">
    <property type="entry name" value="Ig_V-set"/>
</dbReference>
<dbReference type="Pfam" id="PF07686">
    <property type="entry name" value="V-set"/>
    <property type="match status" value="1"/>
</dbReference>
<dbReference type="CDD" id="cd04980">
    <property type="entry name" value="IgV_L_kappa"/>
    <property type="match status" value="1"/>
</dbReference>
<organism evidence="2 3">
    <name type="scientific">Chelydra serpentina</name>
    <name type="common">Snapping turtle</name>
    <name type="synonym">Testudo serpentina</name>
    <dbReference type="NCBI Taxonomy" id="8475"/>
    <lineage>
        <taxon>Eukaryota</taxon>
        <taxon>Metazoa</taxon>
        <taxon>Chordata</taxon>
        <taxon>Craniata</taxon>
        <taxon>Vertebrata</taxon>
        <taxon>Euteleostomi</taxon>
        <taxon>Archelosauria</taxon>
        <taxon>Testudinata</taxon>
        <taxon>Testudines</taxon>
        <taxon>Cryptodira</taxon>
        <taxon>Durocryptodira</taxon>
        <taxon>Americhelydia</taxon>
        <taxon>Chelydroidea</taxon>
        <taxon>Chelydridae</taxon>
        <taxon>Chelydra</taxon>
    </lineage>
</organism>
<evidence type="ECO:0000313" key="2">
    <source>
        <dbReference type="Ensembl" id="ENSCSRP00000009762.1"/>
    </source>
</evidence>
<sequence length="200" mass="22001">MPLFNFSVLHLHSKSAHAQTLGELFPGSSGQIVMTQTPESLSVSVGETVTIKCKASTSISNYIAWYQQKPGQAPKLLIYDTSTRPTGVPDRFSGSGSGTDYTFTISRVEAEDAGDYYCQQYDSYPLTVMQPNTKSSLSERAVLSISHSSMRTVSFQGFITKKKQEVNEIAVYHNNPANASHCHFYCPRGELGENLILNDS</sequence>
<dbReference type="SMART" id="SM00406">
    <property type="entry name" value="IGv"/>
    <property type="match status" value="1"/>
</dbReference>
<reference evidence="2" key="1">
    <citation type="submission" date="2025-08" db="UniProtKB">
        <authorList>
            <consortium name="Ensembl"/>
        </authorList>
    </citation>
    <scope>IDENTIFICATION</scope>
</reference>
<dbReference type="PANTHER" id="PTHR23267">
    <property type="entry name" value="IMMUNOGLOBULIN LIGHT CHAIN"/>
    <property type="match status" value="1"/>
</dbReference>
<dbReference type="InterPro" id="IPR003599">
    <property type="entry name" value="Ig_sub"/>
</dbReference>
<dbReference type="Proteomes" id="UP000694403">
    <property type="component" value="Unplaced"/>
</dbReference>
<dbReference type="PROSITE" id="PS50835">
    <property type="entry name" value="IG_LIKE"/>
    <property type="match status" value="1"/>
</dbReference>
<proteinExistence type="predicted"/>
<dbReference type="InterPro" id="IPR050150">
    <property type="entry name" value="IgV_Light_Chain"/>
</dbReference>
<evidence type="ECO:0000259" key="1">
    <source>
        <dbReference type="PROSITE" id="PS50835"/>
    </source>
</evidence>
<dbReference type="InterPro" id="IPR036179">
    <property type="entry name" value="Ig-like_dom_sf"/>
</dbReference>
<dbReference type="InterPro" id="IPR007110">
    <property type="entry name" value="Ig-like_dom"/>
</dbReference>
<name>A0A8C3SAM8_CHESE</name>
<reference evidence="2" key="2">
    <citation type="submission" date="2025-09" db="UniProtKB">
        <authorList>
            <consortium name="Ensembl"/>
        </authorList>
    </citation>
    <scope>IDENTIFICATION</scope>
</reference>
<evidence type="ECO:0000313" key="3">
    <source>
        <dbReference type="Proteomes" id="UP000694403"/>
    </source>
</evidence>
<dbReference type="AlphaFoldDB" id="A0A8C3SAM8"/>
<dbReference type="InterPro" id="IPR013783">
    <property type="entry name" value="Ig-like_fold"/>
</dbReference>
<keyword evidence="3" id="KW-1185">Reference proteome</keyword>
<dbReference type="Ensembl" id="ENSCSRT00000010102.1">
    <property type="protein sequence ID" value="ENSCSRP00000009762.1"/>
    <property type="gene ID" value="ENSCSRG00000007294.1"/>
</dbReference>